<dbReference type="InterPro" id="IPR001807">
    <property type="entry name" value="ClC"/>
</dbReference>
<keyword evidence="5 10" id="KW-1133">Transmembrane helix</keyword>
<dbReference type="PRINTS" id="PR00762">
    <property type="entry name" value="CLCHANNEL"/>
</dbReference>
<evidence type="ECO:0000256" key="2">
    <source>
        <dbReference type="ARBA" id="ARBA00022448"/>
    </source>
</evidence>
<keyword evidence="2 10" id="KW-0813">Transport</keyword>
<keyword evidence="3 10" id="KW-0812">Transmembrane</keyword>
<name>A0A1W0A7G0_9STRA</name>
<feature type="transmembrane region" description="Helical" evidence="10">
    <location>
        <begin position="688"/>
        <end position="710"/>
    </location>
</feature>
<feature type="domain" description="CBS" evidence="11">
    <location>
        <begin position="1106"/>
        <end position="1157"/>
    </location>
</feature>
<evidence type="ECO:0000256" key="1">
    <source>
        <dbReference type="ARBA" id="ARBA00004141"/>
    </source>
</evidence>
<keyword evidence="8 10" id="KW-0868">Chloride</keyword>
<dbReference type="InterPro" id="IPR046342">
    <property type="entry name" value="CBS_dom_sf"/>
</dbReference>
<feature type="transmembrane region" description="Helical" evidence="10">
    <location>
        <begin position="731"/>
        <end position="756"/>
    </location>
</feature>
<dbReference type="InterPro" id="IPR050970">
    <property type="entry name" value="Cl_channel_volt-gated"/>
</dbReference>
<feature type="transmembrane region" description="Helical" evidence="10">
    <location>
        <begin position="904"/>
        <end position="924"/>
    </location>
</feature>
<dbReference type="STRING" id="74557.A0A1W0A7G0"/>
<dbReference type="InterPro" id="IPR014743">
    <property type="entry name" value="Cl-channel_core"/>
</dbReference>
<dbReference type="Pfam" id="PF00654">
    <property type="entry name" value="Voltage_CLC"/>
    <property type="match status" value="1"/>
</dbReference>
<protein>
    <recommendedName>
        <fullName evidence="10">Chloride channel protein</fullName>
    </recommendedName>
</protein>
<dbReference type="SMART" id="SM00116">
    <property type="entry name" value="CBS"/>
    <property type="match status" value="2"/>
</dbReference>
<evidence type="ECO:0000259" key="11">
    <source>
        <dbReference type="PROSITE" id="PS51371"/>
    </source>
</evidence>
<dbReference type="AlphaFoldDB" id="A0A1W0A7G0"/>
<feature type="transmembrane region" description="Helical" evidence="10">
    <location>
        <begin position="840"/>
        <end position="863"/>
    </location>
</feature>
<dbReference type="EMBL" id="JNBS01000364">
    <property type="protein sequence ID" value="OQS06237.1"/>
    <property type="molecule type" value="Genomic_DNA"/>
</dbReference>
<feature type="transmembrane region" description="Helical" evidence="10">
    <location>
        <begin position="588"/>
        <end position="609"/>
    </location>
</feature>
<dbReference type="InterPro" id="IPR000644">
    <property type="entry name" value="CBS_dom"/>
</dbReference>
<keyword evidence="13" id="KW-1185">Reference proteome</keyword>
<dbReference type="InterPro" id="IPR011692">
    <property type="entry name" value="Stress_up-reg_Nod19"/>
</dbReference>
<keyword evidence="9" id="KW-0129">CBS domain</keyword>
<feature type="domain" description="CBS" evidence="11">
    <location>
        <begin position="954"/>
        <end position="1014"/>
    </location>
</feature>
<dbReference type="Pfam" id="PF00571">
    <property type="entry name" value="CBS"/>
    <property type="match status" value="1"/>
</dbReference>
<evidence type="ECO:0000256" key="6">
    <source>
        <dbReference type="ARBA" id="ARBA00023065"/>
    </source>
</evidence>
<evidence type="ECO:0000256" key="8">
    <source>
        <dbReference type="ARBA" id="ARBA00023214"/>
    </source>
</evidence>
<proteinExistence type="inferred from homology"/>
<evidence type="ECO:0000256" key="4">
    <source>
        <dbReference type="ARBA" id="ARBA00022737"/>
    </source>
</evidence>
<gene>
    <name evidence="12" type="ORF">THRCLA_01711</name>
</gene>
<dbReference type="Gene3D" id="3.10.580.10">
    <property type="entry name" value="CBS-domain"/>
    <property type="match status" value="1"/>
</dbReference>
<feature type="transmembrane region" description="Helical" evidence="10">
    <location>
        <begin position="503"/>
        <end position="527"/>
    </location>
</feature>
<dbReference type="GO" id="GO:0016020">
    <property type="term" value="C:membrane"/>
    <property type="evidence" value="ECO:0007669"/>
    <property type="project" value="UniProtKB-SubCell"/>
</dbReference>
<keyword evidence="6 10" id="KW-0406">Ion transport</keyword>
<feature type="transmembrane region" description="Helical" evidence="10">
    <location>
        <begin position="776"/>
        <end position="793"/>
    </location>
</feature>
<keyword evidence="7 10" id="KW-0472">Membrane</keyword>
<organism evidence="12 13">
    <name type="scientific">Thraustotheca clavata</name>
    <dbReference type="NCBI Taxonomy" id="74557"/>
    <lineage>
        <taxon>Eukaryota</taxon>
        <taxon>Sar</taxon>
        <taxon>Stramenopiles</taxon>
        <taxon>Oomycota</taxon>
        <taxon>Saprolegniomycetes</taxon>
        <taxon>Saprolegniales</taxon>
        <taxon>Achlyaceae</taxon>
        <taxon>Thraustotheca</taxon>
    </lineage>
</organism>
<feature type="transmembrane region" description="Helical" evidence="10">
    <location>
        <begin position="547"/>
        <end position="567"/>
    </location>
</feature>
<dbReference type="Gene3D" id="1.10.3080.10">
    <property type="entry name" value="Clc chloride channel"/>
    <property type="match status" value="1"/>
</dbReference>
<dbReference type="PANTHER" id="PTHR45720">
    <property type="entry name" value="CHLORIDE CHANNEL PROTEIN 2"/>
    <property type="match status" value="1"/>
</dbReference>
<dbReference type="PANTHER" id="PTHR45720:SF10">
    <property type="entry name" value="CHLORIDE CHANNEL PROTEIN 2"/>
    <property type="match status" value="1"/>
</dbReference>
<comment type="subcellular location">
    <subcellularLocation>
        <location evidence="1 10">Membrane</location>
        <topology evidence="1 10">Multi-pass membrane protein</topology>
    </subcellularLocation>
</comment>
<keyword evidence="4" id="KW-0677">Repeat</keyword>
<dbReference type="GO" id="GO:0005247">
    <property type="term" value="F:voltage-gated chloride channel activity"/>
    <property type="evidence" value="ECO:0007669"/>
    <property type="project" value="TreeGrafter"/>
</dbReference>
<evidence type="ECO:0000256" key="5">
    <source>
        <dbReference type="ARBA" id="ARBA00022989"/>
    </source>
</evidence>
<feature type="transmembrane region" description="Helical" evidence="10">
    <location>
        <begin position="621"/>
        <end position="640"/>
    </location>
</feature>
<dbReference type="SUPFAM" id="SSF81340">
    <property type="entry name" value="Clc chloride channel"/>
    <property type="match status" value="1"/>
</dbReference>
<dbReference type="SUPFAM" id="SSF54631">
    <property type="entry name" value="CBS-domain pair"/>
    <property type="match status" value="1"/>
</dbReference>
<comment type="caution">
    <text evidence="12">The sequence shown here is derived from an EMBL/GenBank/DDBJ whole genome shotgun (WGS) entry which is preliminary data.</text>
</comment>
<evidence type="ECO:0000313" key="12">
    <source>
        <dbReference type="EMBL" id="OQS06237.1"/>
    </source>
</evidence>
<evidence type="ECO:0000256" key="7">
    <source>
        <dbReference type="ARBA" id="ARBA00023136"/>
    </source>
</evidence>
<comment type="similarity">
    <text evidence="10">Belongs to the chloride channel (TC 2.A.49) family.</text>
</comment>
<feature type="transmembrane region" description="Helical" evidence="10">
    <location>
        <begin position="875"/>
        <end position="898"/>
    </location>
</feature>
<evidence type="ECO:0000313" key="13">
    <source>
        <dbReference type="Proteomes" id="UP000243217"/>
    </source>
</evidence>
<dbReference type="OrthoDB" id="4564at2759"/>
<dbReference type="Pfam" id="PF07712">
    <property type="entry name" value="SURNod19"/>
    <property type="match status" value="1"/>
</dbReference>
<dbReference type="Proteomes" id="UP000243217">
    <property type="component" value="Unassembled WGS sequence"/>
</dbReference>
<evidence type="ECO:0000256" key="10">
    <source>
        <dbReference type="RuleBase" id="RU361221"/>
    </source>
</evidence>
<evidence type="ECO:0000256" key="9">
    <source>
        <dbReference type="PROSITE-ProRule" id="PRU00703"/>
    </source>
</evidence>
<accession>A0A1W0A7G0</accession>
<sequence>MKLLLATAFGLVACERRSFTAYTEPITLEQGQISNGYYRLKIPMGPIAIYRLAAEIVEFTDDGDIIPTPSYDAYLHHQVIGTAHMSYESEKDKWTPMKPKGTYRGVGFGVGTEARGTPQEFAYPFAFFTADGEDEWVANVHIINTRGLSPDQAHRCAECPCTSEDHLTVDGRINGHKNPLKCNAQLLYDNNTVCSPETYKGGLWCCGSGKYCLEKSKLSSPPPPKSTYYMQYTIDYDDIQPGNRELYLAGCCDVSGDLFHQGAVEYDVPQCDQVSNPGCVYTVATRQHVSAGGNIFLLGHDYNVEDREVDIVYAVGHQHRGGLGVHLFNDKTNEHICTSMPTYGHGTEAGNEAGYIRSMSSCTFDPPLRMRTSDILRVVASYDSTSGHSGVMSVWYLAISDAPQTNSTDISNSLSAKESNPVQSSTSWLVAGGLSAIIILAMSNLLSLAEFQERVLAESVHRGNECSSVDQSPRTAYEEVIVINGDEDDILAISPAIQSNNQVLVIAYLVVLGFVGGALHVLCQWLINMILEFRQNTLKYTSTALVYWTLYTVIFLIAAILWTKLSPSAAGSGIAQMKTVLTGIDPTLYLPGYFSPLTLLAKVGGLISANGAGLQIGTEGAFVHIMAVVAHCLLQLRVFYPLQDRLSVRLQLLAASSAVAVSSAFGSPIGGVLFSIEVTSTYYLISNYMKAFISSVAAAIMVLWMNSLLGTNSLLDQIVINAEPYKSLVDIPLSILLGMLMGLLSAAILSASQYIADRRCHYNASVLPWVTFLVNWADPLLIGVITAVSSYFASQHHDIYSLPDLLSEKPIGNLKSLAINAAIPLVLLPLSITLKFPTGVWLPTFIGGAACGRLFAMAMNMVFPHLNLSAASFALVGAGCLTGSATRTISAGVIALEITGNVKYLLPVLCGVLISIATSAISGLPSMYDILSEANALPYLPHMEFSSNQTVGGILHDQVVCLTKSTSILQVLLALNRLPSHEIPVVCEDRKLLGVMSKGELEHLVERFYTQHKLEGWQRDWGEAATSTQKSVWTTKTVPTVDHIYTTLYRRPSSSVNLRLLNNCLYPVHPTMLMNDDKMIELLSHDWTAEKRSILLRPIDLPTESIRPLGMTLSPETSLEDVYLLFTMLRMDHCYVTDMGKLIGVVTTRSLIKAAAK</sequence>
<dbReference type="PROSITE" id="PS51371">
    <property type="entry name" value="CBS"/>
    <property type="match status" value="2"/>
</dbReference>
<reference evidence="12 13" key="1">
    <citation type="journal article" date="2014" name="Genome Biol. Evol.">
        <title>The secreted proteins of Achlya hypogyna and Thraustotheca clavata identify the ancestral oomycete secretome and reveal gene acquisitions by horizontal gene transfer.</title>
        <authorList>
            <person name="Misner I."/>
            <person name="Blouin N."/>
            <person name="Leonard G."/>
            <person name="Richards T.A."/>
            <person name="Lane C.E."/>
        </authorList>
    </citation>
    <scope>NUCLEOTIDE SEQUENCE [LARGE SCALE GENOMIC DNA]</scope>
    <source>
        <strain evidence="12 13">ATCC 34112</strain>
    </source>
</reference>
<feature type="transmembrane region" description="Helical" evidence="10">
    <location>
        <begin position="814"/>
        <end position="834"/>
    </location>
</feature>
<evidence type="ECO:0000256" key="3">
    <source>
        <dbReference type="ARBA" id="ARBA00022692"/>
    </source>
</evidence>
<feature type="transmembrane region" description="Helical" evidence="10">
    <location>
        <begin position="652"/>
        <end position="676"/>
    </location>
</feature>